<feature type="domain" description="Acyl-CoA dehydrogenase/oxidase C-terminal" evidence="6">
    <location>
        <begin position="232"/>
        <end position="379"/>
    </location>
</feature>
<keyword evidence="10" id="KW-1185">Reference proteome</keyword>
<dbReference type="InterPro" id="IPR009100">
    <property type="entry name" value="AcylCoA_DH/oxidase_NM_dom_sf"/>
</dbReference>
<dbReference type="Proteomes" id="UP001501074">
    <property type="component" value="Unassembled WGS sequence"/>
</dbReference>
<dbReference type="InterPro" id="IPR006091">
    <property type="entry name" value="Acyl-CoA_Oxase/DH_mid-dom"/>
</dbReference>
<dbReference type="Pfam" id="PF00441">
    <property type="entry name" value="Acyl-CoA_dh_1"/>
    <property type="match status" value="1"/>
</dbReference>
<comment type="similarity">
    <text evidence="2 5">Belongs to the acyl-CoA dehydrogenase family.</text>
</comment>
<keyword evidence="5" id="KW-0560">Oxidoreductase</keyword>
<dbReference type="InterPro" id="IPR006089">
    <property type="entry name" value="Acyl-CoA_DH_CS"/>
</dbReference>
<evidence type="ECO:0000313" key="9">
    <source>
        <dbReference type="EMBL" id="GAA3633839.1"/>
    </source>
</evidence>
<dbReference type="PANTHER" id="PTHR43884:SF12">
    <property type="entry name" value="ISOVALERYL-COA DEHYDROGENASE, MITOCHONDRIAL-RELATED"/>
    <property type="match status" value="1"/>
</dbReference>
<protein>
    <submittedName>
        <fullName evidence="9">Acyl-CoA dehydrogenase family protein</fullName>
    </submittedName>
</protein>
<comment type="cofactor">
    <cofactor evidence="1 5">
        <name>FAD</name>
        <dbReference type="ChEBI" id="CHEBI:57692"/>
    </cofactor>
</comment>
<dbReference type="PANTHER" id="PTHR43884">
    <property type="entry name" value="ACYL-COA DEHYDROGENASE"/>
    <property type="match status" value="1"/>
</dbReference>
<evidence type="ECO:0000256" key="4">
    <source>
        <dbReference type="ARBA" id="ARBA00022827"/>
    </source>
</evidence>
<dbReference type="InterPro" id="IPR013786">
    <property type="entry name" value="AcylCoA_DH/ox_N"/>
</dbReference>
<feature type="domain" description="Acyl-CoA dehydrogenase/oxidase N-terminal" evidence="8">
    <location>
        <begin position="8"/>
        <end position="120"/>
    </location>
</feature>
<comment type="caution">
    <text evidence="9">The sequence shown here is derived from an EMBL/GenBank/DDBJ whole genome shotgun (WGS) entry which is preliminary data.</text>
</comment>
<dbReference type="InterPro" id="IPR046373">
    <property type="entry name" value="Acyl-CoA_Oxase/DH_mid-dom_sf"/>
</dbReference>
<gene>
    <name evidence="9" type="ORF">GCM10022223_60200</name>
</gene>
<dbReference type="SUPFAM" id="SSF56645">
    <property type="entry name" value="Acyl-CoA dehydrogenase NM domain-like"/>
    <property type="match status" value="1"/>
</dbReference>
<evidence type="ECO:0000313" key="10">
    <source>
        <dbReference type="Proteomes" id="UP001501074"/>
    </source>
</evidence>
<evidence type="ECO:0000259" key="6">
    <source>
        <dbReference type="Pfam" id="PF00441"/>
    </source>
</evidence>
<dbReference type="Gene3D" id="2.40.110.10">
    <property type="entry name" value="Butyryl-CoA Dehydrogenase, subunit A, domain 2"/>
    <property type="match status" value="1"/>
</dbReference>
<feature type="domain" description="Acyl-CoA oxidase/dehydrogenase middle" evidence="7">
    <location>
        <begin position="124"/>
        <end position="218"/>
    </location>
</feature>
<evidence type="ECO:0000259" key="7">
    <source>
        <dbReference type="Pfam" id="PF02770"/>
    </source>
</evidence>
<dbReference type="Pfam" id="PF02771">
    <property type="entry name" value="Acyl-CoA_dh_N"/>
    <property type="match status" value="1"/>
</dbReference>
<evidence type="ECO:0000256" key="1">
    <source>
        <dbReference type="ARBA" id="ARBA00001974"/>
    </source>
</evidence>
<dbReference type="PROSITE" id="PS00073">
    <property type="entry name" value="ACYL_COA_DH_2"/>
    <property type="match status" value="1"/>
</dbReference>
<dbReference type="Pfam" id="PF02770">
    <property type="entry name" value="Acyl-CoA_dh_M"/>
    <property type="match status" value="1"/>
</dbReference>
<keyword evidence="4 5" id="KW-0274">FAD</keyword>
<dbReference type="InterPro" id="IPR036250">
    <property type="entry name" value="AcylCo_DH-like_C"/>
</dbReference>
<reference evidence="10" key="1">
    <citation type="journal article" date="2019" name="Int. J. Syst. Evol. Microbiol.">
        <title>The Global Catalogue of Microorganisms (GCM) 10K type strain sequencing project: providing services to taxonomists for standard genome sequencing and annotation.</title>
        <authorList>
            <consortium name="The Broad Institute Genomics Platform"/>
            <consortium name="The Broad Institute Genome Sequencing Center for Infectious Disease"/>
            <person name="Wu L."/>
            <person name="Ma J."/>
        </authorList>
    </citation>
    <scope>NUCLEOTIDE SEQUENCE [LARGE SCALE GENOMIC DNA]</scope>
    <source>
        <strain evidence="10">JCM 16902</strain>
    </source>
</reference>
<dbReference type="Gene3D" id="1.10.540.10">
    <property type="entry name" value="Acyl-CoA dehydrogenase/oxidase, N-terminal domain"/>
    <property type="match status" value="1"/>
</dbReference>
<evidence type="ECO:0000259" key="8">
    <source>
        <dbReference type="Pfam" id="PF02771"/>
    </source>
</evidence>
<dbReference type="RefSeq" id="WP_231485697.1">
    <property type="nucleotide sequence ID" value="NZ_BAAAZO010000012.1"/>
</dbReference>
<dbReference type="SUPFAM" id="SSF47203">
    <property type="entry name" value="Acyl-CoA dehydrogenase C-terminal domain-like"/>
    <property type="match status" value="1"/>
</dbReference>
<evidence type="ECO:0000256" key="3">
    <source>
        <dbReference type="ARBA" id="ARBA00022630"/>
    </source>
</evidence>
<dbReference type="InterPro" id="IPR037069">
    <property type="entry name" value="AcylCoA_DH/ox_N_sf"/>
</dbReference>
<accession>A0ABP7AJ26</accession>
<evidence type="ECO:0000256" key="2">
    <source>
        <dbReference type="ARBA" id="ARBA00009347"/>
    </source>
</evidence>
<name>A0ABP7AJ26_9ACTN</name>
<keyword evidence="3 5" id="KW-0285">Flavoprotein</keyword>
<proteinExistence type="inferred from homology"/>
<dbReference type="InterPro" id="IPR009075">
    <property type="entry name" value="AcylCo_DH/oxidase_C"/>
</dbReference>
<sequence>MKRDLYDEDHESFRATVREFVERTVLPHVGEHADDRLIPREVWLEAGKQGLLGLEIPEAYGGSEAGDYRFNAVASEELSKVNAALVSCWGIHSDVTAPYIVELGTDEQKQRWLPSVATGETWLAIGMTEASGGSDLAALKTTAVRDGDSWVINGSKTFITNGYSADLVLTAVRTSPEKKARGITLFAIPTDAEGFSRGRKLDKVGQEESDTAELFFENLRLGDEYVIGEVDNGFIHMMRKLPQERLGAAISNVAHARQILLETIEYAKERRAFGSAIGSFQHNKFLLADLVTRIEVAEAFVDKCVLAYTAGELTAVDAAKAKWWTSQTQNDVLDHCVQLHGGYGFMNEYRVARAWRDARVTKIWAGSNEIMKELIGRDLGL</sequence>
<evidence type="ECO:0000256" key="5">
    <source>
        <dbReference type="RuleBase" id="RU362125"/>
    </source>
</evidence>
<dbReference type="EMBL" id="BAAAZO010000012">
    <property type="protein sequence ID" value="GAA3633839.1"/>
    <property type="molecule type" value="Genomic_DNA"/>
</dbReference>
<dbReference type="Gene3D" id="1.20.140.10">
    <property type="entry name" value="Butyryl-CoA Dehydrogenase, subunit A, domain 3"/>
    <property type="match status" value="1"/>
</dbReference>
<dbReference type="PROSITE" id="PS00072">
    <property type="entry name" value="ACYL_COA_DH_1"/>
    <property type="match status" value="1"/>
</dbReference>
<organism evidence="9 10">
    <name type="scientific">Kineosporia mesophila</name>
    <dbReference type="NCBI Taxonomy" id="566012"/>
    <lineage>
        <taxon>Bacteria</taxon>
        <taxon>Bacillati</taxon>
        <taxon>Actinomycetota</taxon>
        <taxon>Actinomycetes</taxon>
        <taxon>Kineosporiales</taxon>
        <taxon>Kineosporiaceae</taxon>
        <taxon>Kineosporia</taxon>
    </lineage>
</organism>